<sequence length="390" mass="41846">MAVSKLASSAARLMKQGLLKEAALDFERAIEQDPKDASALLGLARLRLAQHDEPAARALLQKLVALHPTHPEALSHLARLDAEKGDARQLDLLAALASQPKAGYFEVVNHGRALLAHDRYAAAIPELERALQLLPGNAQTLTYLGMAYQGDQQLDRALRRYQEAAEINRTEHLPLQLAARVQLLQGHVGAAIVTLRQAILRSPRETALFREFASLCLMAGAPDAAMRAAIEIRLQLPDSADAIYLHGISAFVAGKDEDADRILREALAKAPDSAPVRIALAKVRRKLGDDAEARTLLEAAVAGDPTDVGAANDLAVLHLSRPGGAAAARTVLAEALKAHPDDTDVHLNMALALADSDKAQAVTHAKRAQASHRRDIREQAERLITALGGK</sequence>
<evidence type="ECO:0000313" key="5">
    <source>
        <dbReference type="Proteomes" id="UP000009026"/>
    </source>
</evidence>
<accession>A0A0H4WP56</accession>
<dbReference type="PANTHER" id="PTHR45586:SF1">
    <property type="entry name" value="LIPOPOLYSACCHARIDE ASSEMBLY PROTEIN B"/>
    <property type="match status" value="1"/>
</dbReference>
<dbReference type="InterPro" id="IPR011990">
    <property type="entry name" value="TPR-like_helical_dom_sf"/>
</dbReference>
<keyword evidence="2 3" id="KW-0802">TPR repeat</keyword>
<dbReference type="Gene3D" id="1.25.40.10">
    <property type="entry name" value="Tetratricopeptide repeat domain"/>
    <property type="match status" value="3"/>
</dbReference>
<name>A0A0H4WP56_9BACT</name>
<dbReference type="PROSITE" id="PS50005">
    <property type="entry name" value="TPR"/>
    <property type="match status" value="1"/>
</dbReference>
<dbReference type="eggNOG" id="COG0457">
    <property type="taxonomic scope" value="Bacteria"/>
</dbReference>
<dbReference type="OrthoDB" id="5380693at2"/>
<dbReference type="PANTHER" id="PTHR45586">
    <property type="entry name" value="TPR REPEAT-CONTAINING PROTEIN PA4667"/>
    <property type="match status" value="1"/>
</dbReference>
<organism evidence="4 5">
    <name type="scientific">Pseudomyxococcus hansupus</name>
    <dbReference type="NCBI Taxonomy" id="1297742"/>
    <lineage>
        <taxon>Bacteria</taxon>
        <taxon>Pseudomonadati</taxon>
        <taxon>Myxococcota</taxon>
        <taxon>Myxococcia</taxon>
        <taxon>Myxococcales</taxon>
        <taxon>Cystobacterineae</taxon>
        <taxon>Myxococcaceae</taxon>
        <taxon>Pseudomyxococcus</taxon>
    </lineage>
</organism>
<dbReference type="RefSeq" id="WP_002634788.1">
    <property type="nucleotide sequence ID" value="NZ_CP012109.1"/>
</dbReference>
<reference evidence="4 5" key="1">
    <citation type="journal article" date="2016" name="PLoS ONE">
        <title>Complete Genome Sequence and Comparative Genomics of a Novel Myxobacterium Myxococcus hansupus.</title>
        <authorList>
            <person name="Sharma G."/>
            <person name="Narwani T."/>
            <person name="Subramanian S."/>
        </authorList>
    </citation>
    <scope>NUCLEOTIDE SEQUENCE [LARGE SCALE GENOMIC DNA]</scope>
    <source>
        <strain evidence="5">mixupus</strain>
    </source>
</reference>
<feature type="repeat" description="TPR" evidence="3">
    <location>
        <begin position="138"/>
        <end position="171"/>
    </location>
</feature>
<keyword evidence="1" id="KW-0677">Repeat</keyword>
<dbReference type="AlphaFoldDB" id="A0A0H4WP56"/>
<proteinExistence type="predicted"/>
<dbReference type="EMBL" id="CP012109">
    <property type="protein sequence ID" value="AKQ64539.1"/>
    <property type="molecule type" value="Genomic_DNA"/>
</dbReference>
<dbReference type="InterPro" id="IPR051012">
    <property type="entry name" value="CellSynth/LPSAsmb/PSIAsmb"/>
</dbReference>
<dbReference type="KEGG" id="mym:A176_001451"/>
<dbReference type="STRING" id="1297742.A176_001451"/>
<evidence type="ECO:0000256" key="2">
    <source>
        <dbReference type="ARBA" id="ARBA00022803"/>
    </source>
</evidence>
<evidence type="ECO:0000256" key="3">
    <source>
        <dbReference type="PROSITE-ProRule" id="PRU00339"/>
    </source>
</evidence>
<gene>
    <name evidence="4" type="ORF">A176_001451</name>
</gene>
<keyword evidence="5" id="KW-1185">Reference proteome</keyword>
<dbReference type="PATRIC" id="fig|1297742.4.peg.1469"/>
<evidence type="ECO:0000256" key="1">
    <source>
        <dbReference type="ARBA" id="ARBA00022737"/>
    </source>
</evidence>
<dbReference type="SUPFAM" id="SSF48452">
    <property type="entry name" value="TPR-like"/>
    <property type="match status" value="2"/>
</dbReference>
<dbReference type="Proteomes" id="UP000009026">
    <property type="component" value="Chromosome"/>
</dbReference>
<dbReference type="SMART" id="SM00028">
    <property type="entry name" value="TPR"/>
    <property type="match status" value="7"/>
</dbReference>
<evidence type="ECO:0000313" key="4">
    <source>
        <dbReference type="EMBL" id="AKQ64539.1"/>
    </source>
</evidence>
<dbReference type="Pfam" id="PF13432">
    <property type="entry name" value="TPR_16"/>
    <property type="match status" value="1"/>
</dbReference>
<dbReference type="Pfam" id="PF14559">
    <property type="entry name" value="TPR_19"/>
    <property type="match status" value="2"/>
</dbReference>
<dbReference type="InterPro" id="IPR019734">
    <property type="entry name" value="TPR_rpt"/>
</dbReference>
<protein>
    <submittedName>
        <fullName evidence="4">Tetratricopeptide repeat protein</fullName>
    </submittedName>
</protein>